<dbReference type="GO" id="GO:0005739">
    <property type="term" value="C:mitochondrion"/>
    <property type="evidence" value="ECO:0007669"/>
    <property type="project" value="TreeGrafter"/>
</dbReference>
<dbReference type="Gene3D" id="2.60.120.10">
    <property type="entry name" value="Jelly Rolls"/>
    <property type="match status" value="1"/>
</dbReference>
<evidence type="ECO:0000313" key="6">
    <source>
        <dbReference type="RefSeq" id="XP_025421928.1"/>
    </source>
</evidence>
<reference evidence="4" key="1">
    <citation type="submission" date="2018-04" db="EMBL/GenBank/DDBJ databases">
        <title>Transcriptome assembly of Sipha flava.</title>
        <authorList>
            <person name="Scully E.D."/>
            <person name="Geib S.M."/>
            <person name="Palmer N.A."/>
            <person name="Koch K."/>
            <person name="Bradshaw J."/>
            <person name="Heng-Moss T."/>
            <person name="Sarath G."/>
        </authorList>
    </citation>
    <scope>NUCLEOTIDE SEQUENCE</scope>
</reference>
<dbReference type="GO" id="GO:0046872">
    <property type="term" value="F:metal ion binding"/>
    <property type="evidence" value="ECO:0007669"/>
    <property type="project" value="UniProtKB-KW"/>
</dbReference>
<accession>A0A2S2RA44</accession>
<gene>
    <name evidence="4" type="primary">Ado_0</name>
    <name evidence="6" type="synonym">LOC112691753</name>
    <name evidence="4" type="ORF">g.6</name>
</gene>
<dbReference type="PANTHER" id="PTHR22966:SF61">
    <property type="entry name" value="2-AMINOETHANETHIOL DIOXYGENASE"/>
    <property type="match status" value="1"/>
</dbReference>
<dbReference type="Pfam" id="PF07847">
    <property type="entry name" value="PCO_ADO"/>
    <property type="match status" value="1"/>
</dbReference>
<keyword evidence="2" id="KW-0560">Oxidoreductase</keyword>
<evidence type="ECO:0000313" key="5">
    <source>
        <dbReference type="Proteomes" id="UP000694846"/>
    </source>
</evidence>
<reference evidence="6" key="2">
    <citation type="submission" date="2025-04" db="UniProtKB">
        <authorList>
            <consortium name="RefSeq"/>
        </authorList>
    </citation>
    <scope>IDENTIFICATION</scope>
    <source>
        <tissue evidence="6">Whole body</tissue>
    </source>
</reference>
<evidence type="ECO:0000256" key="3">
    <source>
        <dbReference type="ARBA" id="ARBA00023004"/>
    </source>
</evidence>
<dbReference type="Proteomes" id="UP000694846">
    <property type="component" value="Unplaced"/>
</dbReference>
<dbReference type="InterPro" id="IPR011051">
    <property type="entry name" value="RmlC_Cupin_sf"/>
</dbReference>
<dbReference type="RefSeq" id="XP_025421928.1">
    <property type="nucleotide sequence ID" value="XM_025566143.1"/>
</dbReference>
<keyword evidence="3" id="KW-0408">Iron</keyword>
<organism evidence="4">
    <name type="scientific">Sipha flava</name>
    <name type="common">yellow sugarcane aphid</name>
    <dbReference type="NCBI Taxonomy" id="143950"/>
    <lineage>
        <taxon>Eukaryota</taxon>
        <taxon>Metazoa</taxon>
        <taxon>Ecdysozoa</taxon>
        <taxon>Arthropoda</taxon>
        <taxon>Hexapoda</taxon>
        <taxon>Insecta</taxon>
        <taxon>Pterygota</taxon>
        <taxon>Neoptera</taxon>
        <taxon>Paraneoptera</taxon>
        <taxon>Hemiptera</taxon>
        <taxon>Sternorrhyncha</taxon>
        <taxon>Aphidomorpha</taxon>
        <taxon>Aphidoidea</taxon>
        <taxon>Aphididae</taxon>
        <taxon>Sipha</taxon>
    </lineage>
</organism>
<sequence length="248" mass="27722">MQPSNKVERVLRQAMDTFYGPADGFQDRLTALTTVLNGLVASDVGLDARLLHSDMYQLDAEDAENFAGPSVAAAVRRRQTPVTYINVYEDRLMAASVFVLRDRARIPLHDHPHMHGLMKVLAGRIRVQSFNTQQLDCNRTRVTHVGAEKLAPVIMGPDDYTNVLRPQHGNIHQVETVDGPAAIFDLLVPPYDTCAPETGPRRCRFFKEMHTSKGLQLTVVSQHKGYWNDVAPYKGPSISLYSNQQNAI</sequence>
<keyword evidence="4" id="KW-0223">Dioxygenase</keyword>
<dbReference type="CDD" id="cd20289">
    <property type="entry name" value="cupin_ADO"/>
    <property type="match status" value="1"/>
</dbReference>
<name>A0A2S2RA44_9HEMI</name>
<evidence type="ECO:0000256" key="1">
    <source>
        <dbReference type="ARBA" id="ARBA00022723"/>
    </source>
</evidence>
<keyword evidence="5" id="KW-1185">Reference proteome</keyword>
<dbReference type="AlphaFoldDB" id="A0A2S2RA44"/>
<protein>
    <submittedName>
        <fullName evidence="4 6">2-aminoethanethiol dioxygenase</fullName>
    </submittedName>
</protein>
<dbReference type="GO" id="GO:0016702">
    <property type="term" value="F:oxidoreductase activity, acting on single donors with incorporation of molecular oxygen, incorporation of two atoms of oxygen"/>
    <property type="evidence" value="ECO:0007669"/>
    <property type="project" value="InterPro"/>
</dbReference>
<evidence type="ECO:0000313" key="4">
    <source>
        <dbReference type="EMBL" id="MBY86222.1"/>
    </source>
</evidence>
<dbReference type="EMBL" id="GGMS01017019">
    <property type="protein sequence ID" value="MBY86222.1"/>
    <property type="molecule type" value="Transcribed_RNA"/>
</dbReference>
<dbReference type="PANTHER" id="PTHR22966">
    <property type="entry name" value="2-AMINOETHANETHIOL DIOXYGENASE"/>
    <property type="match status" value="1"/>
</dbReference>
<dbReference type="InterPro" id="IPR012864">
    <property type="entry name" value="PCO/ADO"/>
</dbReference>
<dbReference type="OrthoDB" id="271433at2759"/>
<dbReference type="InterPro" id="IPR014710">
    <property type="entry name" value="RmlC-like_jellyroll"/>
</dbReference>
<keyword evidence="1" id="KW-0479">Metal-binding</keyword>
<evidence type="ECO:0000256" key="2">
    <source>
        <dbReference type="ARBA" id="ARBA00023002"/>
    </source>
</evidence>
<dbReference type="SUPFAM" id="SSF51182">
    <property type="entry name" value="RmlC-like cupins"/>
    <property type="match status" value="1"/>
</dbReference>
<proteinExistence type="predicted"/>